<dbReference type="Pfam" id="PF13953">
    <property type="entry name" value="PapC_C"/>
    <property type="match status" value="1"/>
</dbReference>
<comment type="similarity">
    <text evidence="2 10">Belongs to the fimbrial export usher family.</text>
</comment>
<dbReference type="Gene3D" id="2.60.40.2610">
    <property type="entry name" value="Outer membrane usher protein FimD, plug domain"/>
    <property type="match status" value="1"/>
</dbReference>
<dbReference type="Pfam" id="PF13954">
    <property type="entry name" value="PapC_N"/>
    <property type="match status" value="1"/>
</dbReference>
<keyword evidence="7" id="KW-0732">Signal</keyword>
<evidence type="ECO:0000313" key="14">
    <source>
        <dbReference type="Proteomes" id="UP000078250"/>
    </source>
</evidence>
<dbReference type="Gene3D" id="3.10.20.410">
    <property type="match status" value="1"/>
</dbReference>
<dbReference type="PANTHER" id="PTHR30451:SF21">
    <property type="entry name" value="FIMBRIAL USHER DOMAIN-CONTAINING PROTEIN YDET-RELATED"/>
    <property type="match status" value="1"/>
</dbReference>
<dbReference type="Gene3D" id="2.60.40.3110">
    <property type="match status" value="1"/>
</dbReference>
<dbReference type="PROSITE" id="PS01151">
    <property type="entry name" value="FIMBRIAL_USHER"/>
    <property type="match status" value="1"/>
</dbReference>
<dbReference type="GO" id="GO:0009297">
    <property type="term" value="P:pilus assembly"/>
    <property type="evidence" value="ECO:0007669"/>
    <property type="project" value="InterPro"/>
</dbReference>
<evidence type="ECO:0000256" key="3">
    <source>
        <dbReference type="ARBA" id="ARBA00022448"/>
    </source>
</evidence>
<dbReference type="InterPro" id="IPR025949">
    <property type="entry name" value="PapC-like_C"/>
</dbReference>
<dbReference type="InterPro" id="IPR042186">
    <property type="entry name" value="FimD_plug_dom"/>
</dbReference>
<dbReference type="EMBL" id="LXEV01000011">
    <property type="protein sequence ID" value="OAT49457.1"/>
    <property type="molecule type" value="Genomic_DNA"/>
</dbReference>
<keyword evidence="4" id="KW-1134">Transmembrane beta strand</keyword>
<feature type="domain" description="PapC-like C-terminal" evidence="11">
    <location>
        <begin position="767"/>
        <end position="829"/>
    </location>
</feature>
<dbReference type="PANTHER" id="PTHR30451">
    <property type="entry name" value="OUTER MEMBRANE USHER PROTEIN"/>
    <property type="match status" value="1"/>
</dbReference>
<evidence type="ECO:0000256" key="1">
    <source>
        <dbReference type="ARBA" id="ARBA00004571"/>
    </source>
</evidence>
<gene>
    <name evidence="13" type="ORF">M997_0673</name>
</gene>
<evidence type="ECO:0000256" key="2">
    <source>
        <dbReference type="ARBA" id="ARBA00008064"/>
    </source>
</evidence>
<evidence type="ECO:0000259" key="12">
    <source>
        <dbReference type="Pfam" id="PF13954"/>
    </source>
</evidence>
<keyword evidence="8 10" id="KW-0472">Membrane</keyword>
<dbReference type="InterPro" id="IPR000015">
    <property type="entry name" value="Fimb_usher"/>
</dbReference>
<dbReference type="InterPro" id="IPR025885">
    <property type="entry name" value="PapC_N"/>
</dbReference>
<evidence type="ECO:0000256" key="4">
    <source>
        <dbReference type="ARBA" id="ARBA00022452"/>
    </source>
</evidence>
<keyword evidence="9 10" id="KW-0998">Cell outer membrane</keyword>
<organism evidence="13 14">
    <name type="scientific">Proteus hauseri ATCC 700826</name>
    <dbReference type="NCBI Taxonomy" id="1354271"/>
    <lineage>
        <taxon>Bacteria</taxon>
        <taxon>Pseudomonadati</taxon>
        <taxon>Pseudomonadota</taxon>
        <taxon>Gammaproteobacteria</taxon>
        <taxon>Enterobacterales</taxon>
        <taxon>Morganellaceae</taxon>
        <taxon>Proteus</taxon>
    </lineage>
</organism>
<dbReference type="SUPFAM" id="SSF141729">
    <property type="entry name" value="FimD N-terminal domain-like"/>
    <property type="match status" value="1"/>
</dbReference>
<keyword evidence="6 10" id="KW-0812">Transmembrane</keyword>
<dbReference type="RefSeq" id="WP_064718687.1">
    <property type="nucleotide sequence ID" value="NZ_LXEV01000011.1"/>
</dbReference>
<dbReference type="Proteomes" id="UP000078250">
    <property type="component" value="Unassembled WGS sequence"/>
</dbReference>
<evidence type="ECO:0000256" key="6">
    <source>
        <dbReference type="ARBA" id="ARBA00022692"/>
    </source>
</evidence>
<protein>
    <submittedName>
        <fullName evidence="13">FimD family fimbriae anchoring protein</fullName>
    </submittedName>
</protein>
<keyword evidence="14" id="KW-1185">Reference proteome</keyword>
<feature type="domain" description="PapC N-terminal" evidence="12">
    <location>
        <begin position="35"/>
        <end position="174"/>
    </location>
</feature>
<evidence type="ECO:0000256" key="5">
    <source>
        <dbReference type="ARBA" id="ARBA00022558"/>
    </source>
</evidence>
<keyword evidence="3 10" id="KW-0813">Transport</keyword>
<proteinExistence type="inferred from homology"/>
<dbReference type="FunFam" id="2.60.40.2610:FF:000001">
    <property type="entry name" value="Outer membrane fimbrial usher protein"/>
    <property type="match status" value="1"/>
</dbReference>
<dbReference type="FunFam" id="2.60.40.3110:FF:000001">
    <property type="entry name" value="Putative fimbrial outer membrane usher"/>
    <property type="match status" value="1"/>
</dbReference>
<comment type="subcellular location">
    <subcellularLocation>
        <location evidence="1 10">Cell outer membrane</location>
        <topology evidence="1 10">Multi-pass membrane protein</topology>
    </subcellularLocation>
</comment>
<dbReference type="AlphaFoldDB" id="A0AAJ3HUP3"/>
<dbReference type="GO" id="GO:0015473">
    <property type="term" value="F:fimbrial usher porin activity"/>
    <property type="evidence" value="ECO:0007669"/>
    <property type="project" value="InterPro"/>
</dbReference>
<dbReference type="Gene3D" id="2.60.40.2070">
    <property type="match status" value="1"/>
</dbReference>
<dbReference type="Pfam" id="PF00577">
    <property type="entry name" value="Usher"/>
    <property type="match status" value="1"/>
</dbReference>
<dbReference type="InterPro" id="IPR018030">
    <property type="entry name" value="Fimbrial_membr_usher_CS"/>
</dbReference>
<keyword evidence="5 10" id="KW-1029">Fimbrium biogenesis</keyword>
<evidence type="ECO:0000256" key="8">
    <source>
        <dbReference type="ARBA" id="ARBA00023136"/>
    </source>
</evidence>
<evidence type="ECO:0000313" key="13">
    <source>
        <dbReference type="EMBL" id="OAT49457.1"/>
    </source>
</evidence>
<sequence>MREDHKLKKSTKYNITYAFIVYIVSFSSSAQDLWFNPLLLSDDVENVADLSNFEKGQEIPDGFYKVDVYINNNFLSTLTLDFKFNIDKKRMQPCFSENEIGIMPIKSEYLPEEIKTCTTIDAIFPDATTDLDIGKLRLGISIPQVYIDNKARGYIPASQWNSGINSAIINYTYSGGNYDYKGSSSNRHYLNLRSGLNIGAWRLRDYSTWNYNSSKQDSKSEFNHVNTTLSRDLGQWRSRLVLGDTYTSSNLYDGVSFRGVKLTSEESMLPDSLRNFAPVVRGIAKGTAVVSIKQSGYEIYQETVPAGPFEINDLNSVGSGGDLYVTIKEADGSSQSFVVPWSSLPNMQREGGFQYSINFGEVRNAGAEVEKNKFILGEFYYGLKNDLTIFSGTQLSKNYNSFTLGSAKNLGTLGAVSISVTQAHAKLADNSSHDGQQFEISYQKNLEKTDTDIHFAGYRYSTSGYYDFNDTNYKHMSQNKYDNDDNYYYDLNFKVKGKTSISISQPVGVGSIYLSGENKTYWNTSKKETLLQLGYSTSYNSISFSTNYSNNKTVWGDKNDQMLSFNMSVPMSLFLSPDSTAIYKNSYISNSFVSDLNGSLNDQMTLSGNLLEDDALSYNISQGYNKNERTLYQSSISGSYYSPKVLSSAGYSYNKDSSQLYYSLSGGALIHSGGITLGQSLNQTAILVKAPGASDTPISGHRGLSTDSQGYALIPYATNYRVNRVELDITQLPKNVEIENAIVNVVPDNGAVVLASFEPQVGYKAFINISYKGNPIPFGAIATLEGKNISSFVGDSGQAYITGLSDKGIINVKWGNQKEQTCSFAYELSDAEKSQSIVNISAQCQ</sequence>
<reference evidence="13 14" key="1">
    <citation type="submission" date="2016-04" db="EMBL/GenBank/DDBJ databases">
        <title>ATOL: Assembling a taxonomically balanced genome-scale reconstruction of the evolutionary history of the Enterobacteriaceae.</title>
        <authorList>
            <person name="Plunkett G.III."/>
            <person name="Neeno-Eckwall E.C."/>
            <person name="Glasner J.D."/>
            <person name="Perna N.T."/>
        </authorList>
    </citation>
    <scope>NUCLEOTIDE SEQUENCE [LARGE SCALE GENOMIC DNA]</scope>
    <source>
        <strain evidence="13 14">ATCC 700826</strain>
    </source>
</reference>
<name>A0AAJ3HUP3_PROHU</name>
<dbReference type="InterPro" id="IPR037224">
    <property type="entry name" value="PapC_N_sf"/>
</dbReference>
<accession>A0AAJ3HUP3</accession>
<dbReference type="InterPro" id="IPR043142">
    <property type="entry name" value="PapC-like_C_sf"/>
</dbReference>
<evidence type="ECO:0000256" key="10">
    <source>
        <dbReference type="RuleBase" id="RU003884"/>
    </source>
</evidence>
<evidence type="ECO:0000256" key="9">
    <source>
        <dbReference type="ARBA" id="ARBA00023237"/>
    </source>
</evidence>
<evidence type="ECO:0000259" key="11">
    <source>
        <dbReference type="Pfam" id="PF13953"/>
    </source>
</evidence>
<comment type="caution">
    <text evidence="13">The sequence shown here is derived from an EMBL/GenBank/DDBJ whole genome shotgun (WGS) entry which is preliminary data.</text>
</comment>
<evidence type="ECO:0000256" key="7">
    <source>
        <dbReference type="ARBA" id="ARBA00022729"/>
    </source>
</evidence>
<dbReference type="GO" id="GO:0009279">
    <property type="term" value="C:cell outer membrane"/>
    <property type="evidence" value="ECO:0007669"/>
    <property type="project" value="UniProtKB-SubCell"/>
</dbReference>